<keyword evidence="6" id="KW-0067">ATP-binding</keyword>
<evidence type="ECO:0000256" key="3">
    <source>
        <dbReference type="ARBA" id="ARBA00022679"/>
    </source>
</evidence>
<name>A0AAV9ADI5_ACOGR</name>
<evidence type="ECO:0000259" key="8">
    <source>
        <dbReference type="PROSITE" id="PS50011"/>
    </source>
</evidence>
<dbReference type="GO" id="GO:0005634">
    <property type="term" value="C:nucleus"/>
    <property type="evidence" value="ECO:0007669"/>
    <property type="project" value="TreeGrafter"/>
</dbReference>
<reference evidence="9" key="1">
    <citation type="journal article" date="2023" name="Nat. Commun.">
        <title>Diploid and tetraploid genomes of Acorus and the evolution of monocots.</title>
        <authorList>
            <person name="Ma L."/>
            <person name="Liu K.W."/>
            <person name="Li Z."/>
            <person name="Hsiao Y.Y."/>
            <person name="Qi Y."/>
            <person name="Fu T."/>
            <person name="Tang G.D."/>
            <person name="Zhang D."/>
            <person name="Sun W.H."/>
            <person name="Liu D.K."/>
            <person name="Li Y."/>
            <person name="Chen G.Z."/>
            <person name="Liu X.D."/>
            <person name="Liao X.Y."/>
            <person name="Jiang Y.T."/>
            <person name="Yu X."/>
            <person name="Hao Y."/>
            <person name="Huang J."/>
            <person name="Zhao X.W."/>
            <person name="Ke S."/>
            <person name="Chen Y.Y."/>
            <person name="Wu W.L."/>
            <person name="Hsu J.L."/>
            <person name="Lin Y.F."/>
            <person name="Huang M.D."/>
            <person name="Li C.Y."/>
            <person name="Huang L."/>
            <person name="Wang Z.W."/>
            <person name="Zhao X."/>
            <person name="Zhong W.Y."/>
            <person name="Peng D.H."/>
            <person name="Ahmad S."/>
            <person name="Lan S."/>
            <person name="Zhang J.S."/>
            <person name="Tsai W.C."/>
            <person name="Van de Peer Y."/>
            <person name="Liu Z.J."/>
        </authorList>
    </citation>
    <scope>NUCLEOTIDE SEQUENCE</scope>
    <source>
        <strain evidence="9">SCP</strain>
    </source>
</reference>
<dbReference type="InterPro" id="IPR008271">
    <property type="entry name" value="Ser/Thr_kinase_AS"/>
</dbReference>
<protein>
    <recommendedName>
        <fullName evidence="1">non-specific serine/threonine protein kinase</fullName>
        <ecNumber evidence="1">2.7.11.1</ecNumber>
    </recommendedName>
</protein>
<dbReference type="SMART" id="SM00220">
    <property type="entry name" value="S_TKc"/>
    <property type="match status" value="1"/>
</dbReference>
<dbReference type="InterPro" id="IPR000719">
    <property type="entry name" value="Prot_kinase_dom"/>
</dbReference>
<feature type="compositionally biased region" description="Basic and acidic residues" evidence="7">
    <location>
        <begin position="640"/>
        <end position="649"/>
    </location>
</feature>
<evidence type="ECO:0000256" key="4">
    <source>
        <dbReference type="ARBA" id="ARBA00022741"/>
    </source>
</evidence>
<keyword evidence="5" id="KW-0418">Kinase</keyword>
<keyword evidence="10" id="KW-1185">Reference proteome</keyword>
<dbReference type="Pfam" id="PF00069">
    <property type="entry name" value="Pkinase"/>
    <property type="match status" value="2"/>
</dbReference>
<evidence type="ECO:0000256" key="5">
    <source>
        <dbReference type="ARBA" id="ARBA00022777"/>
    </source>
</evidence>
<dbReference type="GO" id="GO:0044773">
    <property type="term" value="P:mitotic DNA damage checkpoint signaling"/>
    <property type="evidence" value="ECO:0007669"/>
    <property type="project" value="TreeGrafter"/>
</dbReference>
<dbReference type="FunFam" id="1.10.510.10:FF:001893">
    <property type="entry name" value="Probable serine/threonine-protein kinase DDB_G0291918"/>
    <property type="match status" value="1"/>
</dbReference>
<evidence type="ECO:0000256" key="6">
    <source>
        <dbReference type="ARBA" id="ARBA00022840"/>
    </source>
</evidence>
<dbReference type="GO" id="GO:0004674">
    <property type="term" value="F:protein serine/threonine kinase activity"/>
    <property type="evidence" value="ECO:0007669"/>
    <property type="project" value="UniProtKB-KW"/>
</dbReference>
<keyword evidence="2" id="KW-0723">Serine/threonine-protein kinase</keyword>
<proteinExistence type="predicted"/>
<dbReference type="Proteomes" id="UP001179952">
    <property type="component" value="Unassembled WGS sequence"/>
</dbReference>
<feature type="domain" description="Protein kinase" evidence="8">
    <location>
        <begin position="392"/>
        <end position="867"/>
    </location>
</feature>
<reference evidence="9" key="2">
    <citation type="submission" date="2023-06" db="EMBL/GenBank/DDBJ databases">
        <authorList>
            <person name="Ma L."/>
            <person name="Liu K.-W."/>
            <person name="Li Z."/>
            <person name="Hsiao Y.-Y."/>
            <person name="Qi Y."/>
            <person name="Fu T."/>
            <person name="Tang G."/>
            <person name="Zhang D."/>
            <person name="Sun W.-H."/>
            <person name="Liu D.-K."/>
            <person name="Li Y."/>
            <person name="Chen G.-Z."/>
            <person name="Liu X.-D."/>
            <person name="Liao X.-Y."/>
            <person name="Jiang Y.-T."/>
            <person name="Yu X."/>
            <person name="Hao Y."/>
            <person name="Huang J."/>
            <person name="Zhao X.-W."/>
            <person name="Ke S."/>
            <person name="Chen Y.-Y."/>
            <person name="Wu W.-L."/>
            <person name="Hsu J.-L."/>
            <person name="Lin Y.-F."/>
            <person name="Huang M.-D."/>
            <person name="Li C.-Y."/>
            <person name="Huang L."/>
            <person name="Wang Z.-W."/>
            <person name="Zhao X."/>
            <person name="Zhong W.-Y."/>
            <person name="Peng D.-H."/>
            <person name="Ahmad S."/>
            <person name="Lan S."/>
            <person name="Zhang J.-S."/>
            <person name="Tsai W.-C."/>
            <person name="Van De Peer Y."/>
            <person name="Liu Z.-J."/>
        </authorList>
    </citation>
    <scope>NUCLEOTIDE SEQUENCE</scope>
    <source>
        <strain evidence="9">SCP</strain>
        <tissue evidence="9">Leaves</tissue>
    </source>
</reference>
<dbReference type="InterPro" id="IPR011009">
    <property type="entry name" value="Kinase-like_dom_sf"/>
</dbReference>
<dbReference type="PANTHER" id="PTHR44167">
    <property type="entry name" value="OVARIAN-SPECIFIC SERINE/THREONINE-PROTEIN KINASE LOK-RELATED"/>
    <property type="match status" value="1"/>
</dbReference>
<feature type="region of interest" description="Disordered" evidence="7">
    <location>
        <begin position="596"/>
        <end position="652"/>
    </location>
</feature>
<dbReference type="PANTHER" id="PTHR44167:SF23">
    <property type="entry name" value="CDC7 KINASE, ISOFORM A-RELATED"/>
    <property type="match status" value="1"/>
</dbReference>
<gene>
    <name evidence="9" type="ORF">QJS04_geneDACA008663</name>
</gene>
<accession>A0AAV9ADI5</accession>
<feature type="compositionally biased region" description="Polar residues" evidence="7">
    <location>
        <begin position="616"/>
        <end position="639"/>
    </location>
</feature>
<dbReference type="PROSITE" id="PS50011">
    <property type="entry name" value="PROTEIN_KINASE_DOM"/>
    <property type="match status" value="1"/>
</dbReference>
<sequence length="896" mass="100928">MGSIVPAPETLTDREKSWHLLAVLLSLGRPARPAELVSRCALFHATPDLVERLCGIPGSPIFLTADLFVTASEAGTVAVVRFLMMAVAPCVPQRPLWVMDPRKVWGDLSLTYSRRRKCCRRLEWEMLVFHRLKRRGSGFLLQSDDKNEANEMDAKCNDARAIVVHREFLESVSLPEYHCGTFISETDSKLYKTDKLTDYSGCDVQIHESQKVMRTNGRDSNMKLKSSTSAAAADNEQMASLNETGELASNDCHAAKSKIIEDMGKKEKINEQKERYLLNSGAFREDPENSMPPVQVDQIPEVFPSVEPFLFQKQPGASLDKLKTLDRLSALGMQASFQALGNNKSNASPVQKDKFRKDDNCIPRKKTSKRNFEDVNMQSLLDPKPLPNFESFVIENEEGSGGYGTVYRAQRKYDGKTFAIKCPHVTSYSHYVNNELKMLERFGGRNFVIKYEGSFKSGDSDCLVLEHVEHDRPEVLKRDINIFELQWYGYCMFRALSSLHKQGIVHRDVKPGNFLFSRKLNKGYLIDFNLALDLQQKYCAKSKSKLNSSQNPDHIPLPVTKYASCAPSQKVIYNGYPETINKGTLKGYEKTLESKNVKKRSISHSKTFQESDNTSKFRNQNAELSGITSTKDGTSTRTPSAERTREPVPRHGRKELLSLVQEAMQSPNQKAATAPASHRKRIAAAAPPGNIDKRLILLTPMPLHSGGVSVVGAGMSKARGEGKQKREGPCVGTKGFRAPEVLLRSPHQGCKVDIWSAGVSLLYLILGKTAFFGDPEQNIREIVKLRGSEDLWEVAKIHSRESSFPMDLLDIRSLQTMELQEWCELNTKRLEFLEMIPESLFDLIDRCLVVNPRLRITAEEALMHEFFTPCHESLRKQRLLRRAISSDSSTLSLLLQ</sequence>
<dbReference type="AlphaFoldDB" id="A0AAV9ADI5"/>
<dbReference type="SUPFAM" id="SSF56112">
    <property type="entry name" value="Protein kinase-like (PK-like)"/>
    <property type="match status" value="1"/>
</dbReference>
<dbReference type="FunFam" id="1.10.510.10:FF:001725">
    <property type="entry name" value="Kinase like protein"/>
    <property type="match status" value="1"/>
</dbReference>
<evidence type="ECO:0000256" key="1">
    <source>
        <dbReference type="ARBA" id="ARBA00012513"/>
    </source>
</evidence>
<keyword evidence="3" id="KW-0808">Transferase</keyword>
<dbReference type="GO" id="GO:0005524">
    <property type="term" value="F:ATP binding"/>
    <property type="evidence" value="ECO:0007669"/>
    <property type="project" value="UniProtKB-KW"/>
</dbReference>
<comment type="caution">
    <text evidence="9">The sequence shown here is derived from an EMBL/GenBank/DDBJ whole genome shotgun (WGS) entry which is preliminary data.</text>
</comment>
<keyword evidence="4" id="KW-0547">Nucleotide-binding</keyword>
<organism evidence="9 10">
    <name type="scientific">Acorus gramineus</name>
    <name type="common">Dwarf sweet flag</name>
    <dbReference type="NCBI Taxonomy" id="55184"/>
    <lineage>
        <taxon>Eukaryota</taxon>
        <taxon>Viridiplantae</taxon>
        <taxon>Streptophyta</taxon>
        <taxon>Embryophyta</taxon>
        <taxon>Tracheophyta</taxon>
        <taxon>Spermatophyta</taxon>
        <taxon>Magnoliopsida</taxon>
        <taxon>Liliopsida</taxon>
        <taxon>Acoraceae</taxon>
        <taxon>Acorus</taxon>
    </lineage>
</organism>
<dbReference type="PROSITE" id="PS00108">
    <property type="entry name" value="PROTEIN_KINASE_ST"/>
    <property type="match status" value="1"/>
</dbReference>
<dbReference type="Gene3D" id="1.10.510.10">
    <property type="entry name" value="Transferase(Phosphotransferase) domain 1"/>
    <property type="match status" value="2"/>
</dbReference>
<evidence type="ECO:0000256" key="2">
    <source>
        <dbReference type="ARBA" id="ARBA00022527"/>
    </source>
</evidence>
<dbReference type="EC" id="2.7.11.1" evidence="1"/>
<evidence type="ECO:0000313" key="10">
    <source>
        <dbReference type="Proteomes" id="UP001179952"/>
    </source>
</evidence>
<evidence type="ECO:0000313" key="9">
    <source>
        <dbReference type="EMBL" id="KAK1262082.1"/>
    </source>
</evidence>
<dbReference type="EMBL" id="JAUJYN010000010">
    <property type="protein sequence ID" value="KAK1262082.1"/>
    <property type="molecule type" value="Genomic_DNA"/>
</dbReference>
<evidence type="ECO:0000256" key="7">
    <source>
        <dbReference type="SAM" id="MobiDB-lite"/>
    </source>
</evidence>